<dbReference type="Gene3D" id="3.40.50.280">
    <property type="entry name" value="Cobalamin-binding domain"/>
    <property type="match status" value="1"/>
</dbReference>
<keyword evidence="3" id="KW-0479">Metal-binding</keyword>
<dbReference type="RefSeq" id="WP_182537332.1">
    <property type="nucleotide sequence ID" value="NZ_JACJIP010000023.1"/>
</dbReference>
<feature type="domain" description="B12-binding" evidence="6">
    <location>
        <begin position="4"/>
        <end position="142"/>
    </location>
</feature>
<protein>
    <submittedName>
        <fullName evidence="8">Radical SAM superfamily enzyme YgiQ (UPF0313 family)</fullName>
    </submittedName>
</protein>
<evidence type="ECO:0000256" key="5">
    <source>
        <dbReference type="ARBA" id="ARBA00023014"/>
    </source>
</evidence>
<dbReference type="CDD" id="cd01335">
    <property type="entry name" value="Radical_SAM"/>
    <property type="match status" value="1"/>
</dbReference>
<dbReference type="PROSITE" id="PS51332">
    <property type="entry name" value="B12_BINDING"/>
    <property type="match status" value="1"/>
</dbReference>
<dbReference type="InterPro" id="IPR058240">
    <property type="entry name" value="rSAM_sf"/>
</dbReference>
<evidence type="ECO:0000313" key="9">
    <source>
        <dbReference type="Proteomes" id="UP000567067"/>
    </source>
</evidence>
<keyword evidence="9" id="KW-1185">Reference proteome</keyword>
<dbReference type="GO" id="GO:0046872">
    <property type="term" value="F:metal ion binding"/>
    <property type="evidence" value="ECO:0007669"/>
    <property type="project" value="UniProtKB-KW"/>
</dbReference>
<sequence length="454" mass="51586">MICLISPPTFTVDPDTYEAPLGIGYLASILIENKYYVSCLDYGIKSMSEAIIELKDFIIKNRPKIVGITSVSSTYECARELLSIVKKIDPNILTIHGGIHVTISQKEVAQDHLNDADVLVLGEGEETLLEIMNCYVQDKELLGIRGLAVKQNGKYLFSARRALTMNIDSLPAPARHLFNYSNTSVMRVLTSRGCPYNCSFCASSSFWGQKVRFHSINRVLEEINIIVNQYGCKDILIVDDTFTINQNRAIEILNQLNYKDVNFSCLSRVNNISEELFIAMAKANVKTISFGCESANQQILDKIRKGTTPYQIRKAIRLAKKYNIQIRTSWIWGFPFDTLESLEDSVKLILEEEPDEAIIYRFVPYPGSEVYNQFPELRMINPREFLSGSEKFFIPANGLNIEEMELHFREALNTLYSSGYNPTKKSSSDKSKIATSGFTKFTSFWPDQNKKNHE</sequence>
<evidence type="ECO:0000259" key="7">
    <source>
        <dbReference type="PROSITE" id="PS51918"/>
    </source>
</evidence>
<reference evidence="8 9" key="1">
    <citation type="submission" date="2020-08" db="EMBL/GenBank/DDBJ databases">
        <title>Genomic Encyclopedia of Type Strains, Phase III (KMG-III): the genomes of soil and plant-associated and newly described type strains.</title>
        <authorList>
            <person name="Whitman W."/>
        </authorList>
    </citation>
    <scope>NUCLEOTIDE SEQUENCE [LARGE SCALE GENOMIC DNA]</scope>
    <source>
        <strain evidence="8 9">CECT 8693</strain>
    </source>
</reference>
<proteinExistence type="predicted"/>
<evidence type="ECO:0000256" key="4">
    <source>
        <dbReference type="ARBA" id="ARBA00023004"/>
    </source>
</evidence>
<dbReference type="InterPro" id="IPR034466">
    <property type="entry name" value="Methyltransferase_Class_B"/>
</dbReference>
<dbReference type="AlphaFoldDB" id="A0A7W3XSS7"/>
<dbReference type="EMBL" id="JACJIP010000023">
    <property type="protein sequence ID" value="MBA9086869.1"/>
    <property type="molecule type" value="Genomic_DNA"/>
</dbReference>
<comment type="caution">
    <text evidence="8">The sequence shown here is derived from an EMBL/GenBank/DDBJ whole genome shotgun (WGS) entry which is preliminary data.</text>
</comment>
<comment type="cofactor">
    <cofactor evidence="1">
        <name>[4Fe-4S] cluster</name>
        <dbReference type="ChEBI" id="CHEBI:49883"/>
    </cofactor>
</comment>
<gene>
    <name evidence="8" type="ORF">FHR92_003349</name>
</gene>
<dbReference type="SFLD" id="SFLDS00029">
    <property type="entry name" value="Radical_SAM"/>
    <property type="match status" value="1"/>
</dbReference>
<dbReference type="GO" id="GO:0031419">
    <property type="term" value="F:cobalamin binding"/>
    <property type="evidence" value="ECO:0007669"/>
    <property type="project" value="InterPro"/>
</dbReference>
<dbReference type="SMART" id="SM00729">
    <property type="entry name" value="Elp3"/>
    <property type="match status" value="1"/>
</dbReference>
<name>A0A7W3XSS7_9BACL</name>
<dbReference type="PROSITE" id="PS51918">
    <property type="entry name" value="RADICAL_SAM"/>
    <property type="match status" value="1"/>
</dbReference>
<keyword evidence="4" id="KW-0408">Iron</keyword>
<dbReference type="SFLD" id="SFLDG01123">
    <property type="entry name" value="methyltransferase_(Class_B)"/>
    <property type="match status" value="1"/>
</dbReference>
<dbReference type="Pfam" id="PF02310">
    <property type="entry name" value="B12-binding"/>
    <property type="match status" value="1"/>
</dbReference>
<dbReference type="Proteomes" id="UP000567067">
    <property type="component" value="Unassembled WGS sequence"/>
</dbReference>
<dbReference type="SUPFAM" id="SSF102114">
    <property type="entry name" value="Radical SAM enzymes"/>
    <property type="match status" value="1"/>
</dbReference>
<keyword evidence="2" id="KW-0949">S-adenosyl-L-methionine</keyword>
<accession>A0A7W3XSS7</accession>
<dbReference type="PANTHER" id="PTHR43409:SF16">
    <property type="entry name" value="SLR0320 PROTEIN"/>
    <property type="match status" value="1"/>
</dbReference>
<dbReference type="GO" id="GO:0051539">
    <property type="term" value="F:4 iron, 4 sulfur cluster binding"/>
    <property type="evidence" value="ECO:0007669"/>
    <property type="project" value="UniProtKB-KW"/>
</dbReference>
<dbReference type="InterPro" id="IPR007197">
    <property type="entry name" value="rSAM"/>
</dbReference>
<dbReference type="PANTHER" id="PTHR43409">
    <property type="entry name" value="ANAEROBIC MAGNESIUM-PROTOPORPHYRIN IX MONOMETHYL ESTER CYCLASE-RELATED"/>
    <property type="match status" value="1"/>
</dbReference>
<evidence type="ECO:0000256" key="2">
    <source>
        <dbReference type="ARBA" id="ARBA00022691"/>
    </source>
</evidence>
<dbReference type="Pfam" id="PF04055">
    <property type="entry name" value="Radical_SAM"/>
    <property type="match status" value="1"/>
</dbReference>
<dbReference type="SFLD" id="SFLDG01082">
    <property type="entry name" value="B12-binding_domain_containing"/>
    <property type="match status" value="1"/>
</dbReference>
<dbReference type="InterPro" id="IPR023404">
    <property type="entry name" value="rSAM_horseshoe"/>
</dbReference>
<dbReference type="InterPro" id="IPR051198">
    <property type="entry name" value="BchE-like"/>
</dbReference>
<evidence type="ECO:0000256" key="1">
    <source>
        <dbReference type="ARBA" id="ARBA00001966"/>
    </source>
</evidence>
<evidence type="ECO:0000256" key="3">
    <source>
        <dbReference type="ARBA" id="ARBA00022723"/>
    </source>
</evidence>
<organism evidence="8 9">
    <name type="scientific">Fontibacillus solani</name>
    <dbReference type="NCBI Taxonomy" id="1572857"/>
    <lineage>
        <taxon>Bacteria</taxon>
        <taxon>Bacillati</taxon>
        <taxon>Bacillota</taxon>
        <taxon>Bacilli</taxon>
        <taxon>Bacillales</taxon>
        <taxon>Paenibacillaceae</taxon>
        <taxon>Fontibacillus</taxon>
    </lineage>
</organism>
<evidence type="ECO:0000259" key="6">
    <source>
        <dbReference type="PROSITE" id="PS51332"/>
    </source>
</evidence>
<dbReference type="InterPro" id="IPR006638">
    <property type="entry name" value="Elp3/MiaA/NifB-like_rSAM"/>
</dbReference>
<feature type="domain" description="Radical SAM core" evidence="7">
    <location>
        <begin position="178"/>
        <end position="402"/>
    </location>
</feature>
<dbReference type="GO" id="GO:0005829">
    <property type="term" value="C:cytosol"/>
    <property type="evidence" value="ECO:0007669"/>
    <property type="project" value="TreeGrafter"/>
</dbReference>
<dbReference type="GO" id="GO:0003824">
    <property type="term" value="F:catalytic activity"/>
    <property type="evidence" value="ECO:0007669"/>
    <property type="project" value="InterPro"/>
</dbReference>
<keyword evidence="5" id="KW-0411">Iron-sulfur</keyword>
<dbReference type="InterPro" id="IPR006158">
    <property type="entry name" value="Cobalamin-bd"/>
</dbReference>
<dbReference type="Gene3D" id="3.80.30.20">
    <property type="entry name" value="tm_1862 like domain"/>
    <property type="match status" value="1"/>
</dbReference>
<evidence type="ECO:0000313" key="8">
    <source>
        <dbReference type="EMBL" id="MBA9086869.1"/>
    </source>
</evidence>
<dbReference type="CDD" id="cd02068">
    <property type="entry name" value="radical_SAM_B12_BD"/>
    <property type="match status" value="1"/>
</dbReference>